<keyword evidence="3 6" id="KW-0812">Transmembrane</keyword>
<gene>
    <name evidence="8" type="ORF">MPSI1_001704</name>
</gene>
<organism evidence="8 9">
    <name type="scientific">Malassezia psittaci</name>
    <dbReference type="NCBI Taxonomy" id="1821823"/>
    <lineage>
        <taxon>Eukaryota</taxon>
        <taxon>Fungi</taxon>
        <taxon>Dikarya</taxon>
        <taxon>Basidiomycota</taxon>
        <taxon>Ustilaginomycotina</taxon>
        <taxon>Malasseziomycetes</taxon>
        <taxon>Malasseziales</taxon>
        <taxon>Malasseziaceae</taxon>
        <taxon>Malassezia</taxon>
    </lineage>
</organism>
<dbReference type="AlphaFoldDB" id="A0AAF0F982"/>
<dbReference type="Pfam" id="PF02656">
    <property type="entry name" value="DUF202"/>
    <property type="match status" value="1"/>
</dbReference>
<protein>
    <recommendedName>
        <fullName evidence="7">DUF202 domain-containing protein</fullName>
    </recommendedName>
</protein>
<dbReference type="InterPro" id="IPR003807">
    <property type="entry name" value="DUF202"/>
</dbReference>
<keyword evidence="2" id="KW-1003">Cell membrane</keyword>
<accession>A0AAF0F982</accession>
<keyword evidence="5 6" id="KW-0472">Membrane</keyword>
<evidence type="ECO:0000256" key="4">
    <source>
        <dbReference type="ARBA" id="ARBA00022989"/>
    </source>
</evidence>
<feature type="domain" description="DUF202" evidence="7">
    <location>
        <begin position="16"/>
        <end position="111"/>
    </location>
</feature>
<evidence type="ECO:0000256" key="6">
    <source>
        <dbReference type="SAM" id="Phobius"/>
    </source>
</evidence>
<feature type="transmembrane region" description="Helical" evidence="6">
    <location>
        <begin position="127"/>
        <end position="147"/>
    </location>
</feature>
<evidence type="ECO:0000259" key="7">
    <source>
        <dbReference type="Pfam" id="PF02656"/>
    </source>
</evidence>
<evidence type="ECO:0000256" key="1">
    <source>
        <dbReference type="ARBA" id="ARBA00004651"/>
    </source>
</evidence>
<comment type="subcellular location">
    <subcellularLocation>
        <location evidence="1">Cell membrane</location>
        <topology evidence="1">Multi-pass membrane protein</topology>
    </subcellularLocation>
</comment>
<sequence length="151" mass="16032">MVQFTYELENKGSVARDHLALERTYLAWVRTSLSLVAIGIAVTQLFRLPEVIVDDDQATGLSVLMRGSVHTLNSVKLGSLKKVGGPIGISFTGIGVVVLLIGALRYFHVQKVLVGGKFVPSRIEVSILASITCVLLLGTLGVLISTASGSL</sequence>
<dbReference type="PANTHER" id="PTHR34187">
    <property type="entry name" value="FGR18P"/>
    <property type="match status" value="1"/>
</dbReference>
<dbReference type="EMBL" id="CP118376">
    <property type="protein sequence ID" value="WFD43052.1"/>
    <property type="molecule type" value="Genomic_DNA"/>
</dbReference>
<proteinExistence type="predicted"/>
<evidence type="ECO:0000256" key="2">
    <source>
        <dbReference type="ARBA" id="ARBA00022475"/>
    </source>
</evidence>
<dbReference type="InterPro" id="IPR052053">
    <property type="entry name" value="IM_YidH-like"/>
</dbReference>
<keyword evidence="9" id="KW-1185">Reference proteome</keyword>
<name>A0AAF0F982_9BASI</name>
<reference evidence="8" key="1">
    <citation type="submission" date="2023-02" db="EMBL/GenBank/DDBJ databases">
        <title>Mating type loci evolution in Malassezia.</title>
        <authorList>
            <person name="Coelho M.A."/>
        </authorList>
    </citation>
    <scope>NUCLEOTIDE SEQUENCE</scope>
    <source>
        <strain evidence="8">CBS 14136</strain>
    </source>
</reference>
<evidence type="ECO:0000313" key="9">
    <source>
        <dbReference type="Proteomes" id="UP001214628"/>
    </source>
</evidence>
<dbReference type="Proteomes" id="UP001214628">
    <property type="component" value="Chromosome 2"/>
</dbReference>
<evidence type="ECO:0000313" key="8">
    <source>
        <dbReference type="EMBL" id="WFD43052.1"/>
    </source>
</evidence>
<dbReference type="GO" id="GO:0005886">
    <property type="term" value="C:plasma membrane"/>
    <property type="evidence" value="ECO:0007669"/>
    <property type="project" value="UniProtKB-SubCell"/>
</dbReference>
<keyword evidence="4 6" id="KW-1133">Transmembrane helix</keyword>
<evidence type="ECO:0000256" key="5">
    <source>
        <dbReference type="ARBA" id="ARBA00023136"/>
    </source>
</evidence>
<feature type="transmembrane region" description="Helical" evidence="6">
    <location>
        <begin position="87"/>
        <end position="107"/>
    </location>
</feature>
<dbReference type="PANTHER" id="PTHR34187:SF2">
    <property type="entry name" value="DUF202 DOMAIN-CONTAINING PROTEIN"/>
    <property type="match status" value="1"/>
</dbReference>
<evidence type="ECO:0000256" key="3">
    <source>
        <dbReference type="ARBA" id="ARBA00022692"/>
    </source>
</evidence>
<feature type="transmembrane region" description="Helical" evidence="6">
    <location>
        <begin position="25"/>
        <end position="46"/>
    </location>
</feature>